<dbReference type="NCBIfam" id="NF001126">
    <property type="entry name" value="PRK00139.1-4"/>
    <property type="match status" value="1"/>
</dbReference>
<evidence type="ECO:0000256" key="1">
    <source>
        <dbReference type="ARBA" id="ARBA00005898"/>
    </source>
</evidence>
<keyword evidence="7" id="KW-0963">Cytoplasm</keyword>
<dbReference type="SUPFAM" id="SSF53244">
    <property type="entry name" value="MurD-like peptide ligases, peptide-binding domain"/>
    <property type="match status" value="1"/>
</dbReference>
<comment type="function">
    <text evidence="7">Catalyzes the addition of meso-diaminopimelic acid to the nucleotide precursor UDP-N-acetylmuramoyl-L-alanyl-D-glutamate (UMAG) in the biosynthesis of bacterial cell-wall peptidoglycan.</text>
</comment>
<dbReference type="GO" id="GO:0005524">
    <property type="term" value="F:ATP binding"/>
    <property type="evidence" value="ECO:0007669"/>
    <property type="project" value="UniProtKB-UniRule"/>
</dbReference>
<dbReference type="PANTHER" id="PTHR23135:SF4">
    <property type="entry name" value="UDP-N-ACETYLMURAMOYL-L-ALANYL-D-GLUTAMATE--2,6-DIAMINOPIMELATE LIGASE MURE HOMOLOG, CHLOROPLASTIC"/>
    <property type="match status" value="1"/>
</dbReference>
<evidence type="ECO:0000256" key="4">
    <source>
        <dbReference type="ARBA" id="ARBA00022984"/>
    </source>
</evidence>
<organism evidence="12 13">
    <name type="scientific">Larsenimonas rhizosphaerae</name>
    <dbReference type="NCBI Taxonomy" id="2944682"/>
    <lineage>
        <taxon>Bacteria</taxon>
        <taxon>Pseudomonadati</taxon>
        <taxon>Pseudomonadota</taxon>
        <taxon>Gammaproteobacteria</taxon>
        <taxon>Oceanospirillales</taxon>
        <taxon>Halomonadaceae</taxon>
        <taxon>Larsenimonas</taxon>
    </lineage>
</organism>
<dbReference type="HAMAP" id="MF_00208">
    <property type="entry name" value="MurE"/>
    <property type="match status" value="1"/>
</dbReference>
<keyword evidence="7" id="KW-0547">Nucleotide-binding</keyword>
<comment type="caution">
    <text evidence="12">The sequence shown here is derived from an EMBL/GenBank/DDBJ whole genome shotgun (WGS) entry which is preliminary data.</text>
</comment>
<sequence length="500" mass="52513">MNSGSDTVTRASVLQMLETLWPGNVWPVLPARTRLVTDSRLLRAGDVFLAVPGVVADGRDYIVQALQAEAGLVLAHVDDDAEAGPVEGDHRVMAVTDLKGRLGVLARGIHQVSDSLFVSAVTGTNGKSSVAHYLASLTEAVAGPCGLMGTLGVGRPGQLTDTGLTTPGIVGIQAALGALSADGVTRVVLEASSHALDQDRLAATPIHTAIFTNLTRDHLDYHGSMAAYAAAKARLFRRPELALAVVNEDDPLSRLMVAGCGPAVRVLRVGHGDSADFRVLSHHPEDTGQSARVMTPEGEVTLSLGLMGHFNLTNALLALAAAYGQALAPLEVLLEAMAQLAPVPGRMERIAAPGPTVIIDYAHTPDALTNALEALRDHVPGRLWCLVGCGGDRDSGKRPLMARAACDGADRLVITDDNPRSESAAAIRDEMLAGVKDVPGVQAVADRRQAIEQVIREAALSDVILIAGKGHETYQEIAGIKHPFSDHDIARTALEARHDA</sequence>
<feature type="binding site" evidence="7">
    <location>
        <position position="39"/>
    </location>
    <ligand>
        <name>UDP-N-acetyl-alpha-D-muramoyl-L-alanyl-D-glutamate</name>
        <dbReference type="ChEBI" id="CHEBI:83900"/>
    </ligand>
</feature>
<feature type="domain" description="Mur ligase N-terminal catalytic" evidence="9">
    <location>
        <begin position="36"/>
        <end position="107"/>
    </location>
</feature>
<feature type="binding site" evidence="7">
    <location>
        <position position="468"/>
    </location>
    <ligand>
        <name>meso-2,6-diaminopimelate</name>
        <dbReference type="ChEBI" id="CHEBI:57791"/>
    </ligand>
</feature>
<evidence type="ECO:0000313" key="13">
    <source>
        <dbReference type="Proteomes" id="UP001165678"/>
    </source>
</evidence>
<comment type="PTM">
    <text evidence="7">Carboxylation is probably crucial for Mg(2+) binding and, consequently, for the gamma-phosphate positioning of ATP.</text>
</comment>
<comment type="cofactor">
    <cofactor evidence="7">
        <name>Mg(2+)</name>
        <dbReference type="ChEBI" id="CHEBI:18420"/>
    </cofactor>
</comment>
<dbReference type="EMBL" id="JAPIVE010000001">
    <property type="protein sequence ID" value="MCX2523754.1"/>
    <property type="molecule type" value="Genomic_DNA"/>
</dbReference>
<feature type="binding site" evidence="7">
    <location>
        <position position="200"/>
    </location>
    <ligand>
        <name>UDP-N-acetyl-alpha-D-muramoyl-L-alanyl-D-glutamate</name>
        <dbReference type="ChEBI" id="CHEBI:83900"/>
    </ligand>
</feature>
<dbReference type="NCBIfam" id="TIGR01085">
    <property type="entry name" value="murE"/>
    <property type="match status" value="1"/>
</dbReference>
<feature type="binding site" evidence="7">
    <location>
        <begin position="123"/>
        <end position="129"/>
    </location>
    <ligand>
        <name>ATP</name>
        <dbReference type="ChEBI" id="CHEBI:30616"/>
    </ligand>
</feature>
<feature type="binding site" evidence="7">
    <location>
        <begin position="417"/>
        <end position="420"/>
    </location>
    <ligand>
        <name>meso-2,6-diaminopimelate</name>
        <dbReference type="ChEBI" id="CHEBI:57791"/>
    </ligand>
</feature>
<feature type="binding site" evidence="7">
    <location>
        <position position="198"/>
    </location>
    <ligand>
        <name>UDP-N-acetyl-alpha-D-muramoyl-L-alanyl-D-glutamate</name>
        <dbReference type="ChEBI" id="CHEBI:83900"/>
    </ligand>
</feature>
<dbReference type="AlphaFoldDB" id="A0AA41ZGJ5"/>
<comment type="similarity">
    <text evidence="1 7">Belongs to the MurCDEF family. MurE subfamily.</text>
</comment>
<evidence type="ECO:0000256" key="8">
    <source>
        <dbReference type="RuleBase" id="RU004135"/>
    </source>
</evidence>
<dbReference type="GO" id="GO:0008765">
    <property type="term" value="F:UDP-N-acetylmuramoylalanyl-D-glutamate-2,6-diaminopimelate ligase activity"/>
    <property type="evidence" value="ECO:0007669"/>
    <property type="project" value="UniProtKB-UniRule"/>
</dbReference>
<dbReference type="Pfam" id="PF08245">
    <property type="entry name" value="Mur_ligase_M"/>
    <property type="match status" value="1"/>
</dbReference>
<dbReference type="GO" id="GO:0071555">
    <property type="term" value="P:cell wall organization"/>
    <property type="evidence" value="ECO:0007669"/>
    <property type="project" value="UniProtKB-KW"/>
</dbReference>
<keyword evidence="7" id="KW-0460">Magnesium</keyword>
<dbReference type="GO" id="GO:0005737">
    <property type="term" value="C:cytoplasm"/>
    <property type="evidence" value="ECO:0007669"/>
    <property type="project" value="UniProtKB-SubCell"/>
</dbReference>
<dbReference type="InterPro" id="IPR013221">
    <property type="entry name" value="Mur_ligase_cen"/>
</dbReference>
<evidence type="ECO:0000259" key="9">
    <source>
        <dbReference type="Pfam" id="PF01225"/>
    </source>
</evidence>
<keyword evidence="13" id="KW-1185">Reference proteome</keyword>
<evidence type="ECO:0000256" key="3">
    <source>
        <dbReference type="ARBA" id="ARBA00022960"/>
    </source>
</evidence>
<comment type="catalytic activity">
    <reaction evidence="7">
        <text>UDP-N-acetyl-alpha-D-muramoyl-L-alanyl-D-glutamate + meso-2,6-diaminopimelate + ATP = UDP-N-acetyl-alpha-D-muramoyl-L-alanyl-gamma-D-glutamyl-meso-2,6-diaminopimelate + ADP + phosphate + H(+)</text>
        <dbReference type="Rhea" id="RHEA:23676"/>
        <dbReference type="ChEBI" id="CHEBI:15378"/>
        <dbReference type="ChEBI" id="CHEBI:30616"/>
        <dbReference type="ChEBI" id="CHEBI:43474"/>
        <dbReference type="ChEBI" id="CHEBI:57791"/>
        <dbReference type="ChEBI" id="CHEBI:83900"/>
        <dbReference type="ChEBI" id="CHEBI:83905"/>
        <dbReference type="ChEBI" id="CHEBI:456216"/>
        <dbReference type="EC" id="6.3.2.13"/>
    </reaction>
</comment>
<evidence type="ECO:0000256" key="7">
    <source>
        <dbReference type="HAMAP-Rule" id="MF_00208"/>
    </source>
</evidence>
<feature type="binding site" evidence="7">
    <location>
        <position position="192"/>
    </location>
    <ligand>
        <name>UDP-N-acetyl-alpha-D-muramoyl-L-alanyl-D-glutamate</name>
        <dbReference type="ChEBI" id="CHEBI:83900"/>
    </ligand>
</feature>
<protein>
    <recommendedName>
        <fullName evidence="7">UDP-N-acetylmuramoyl-L-alanyl-D-glutamate--2,6-diaminopimelate ligase</fullName>
        <ecNumber evidence="7">6.3.2.13</ecNumber>
    </recommendedName>
    <alternativeName>
        <fullName evidence="7">Meso-A2pm-adding enzyme</fullName>
    </alternativeName>
    <alternativeName>
        <fullName evidence="7">Meso-diaminopimelate-adding enzyme</fullName>
    </alternativeName>
    <alternativeName>
        <fullName evidence="7">UDP-MurNAc-L-Ala-D-Glu:meso-diaminopimelate ligase</fullName>
    </alternativeName>
    <alternativeName>
        <fullName evidence="7">UDP-MurNAc-tripeptide synthetase</fullName>
    </alternativeName>
    <alternativeName>
        <fullName evidence="7">UDP-N-acetylmuramyl-tripeptide synthetase</fullName>
    </alternativeName>
</protein>
<dbReference type="InterPro" id="IPR036615">
    <property type="entry name" value="Mur_ligase_C_dom_sf"/>
</dbReference>
<evidence type="ECO:0000313" key="12">
    <source>
        <dbReference type="EMBL" id="MCX2523754.1"/>
    </source>
</evidence>
<evidence type="ECO:0000256" key="2">
    <source>
        <dbReference type="ARBA" id="ARBA00022618"/>
    </source>
</evidence>
<dbReference type="InterPro" id="IPR036565">
    <property type="entry name" value="Mur-like_cat_sf"/>
</dbReference>
<dbReference type="GO" id="GO:0051301">
    <property type="term" value="P:cell division"/>
    <property type="evidence" value="ECO:0007669"/>
    <property type="project" value="UniProtKB-KW"/>
</dbReference>
<dbReference type="InterPro" id="IPR035911">
    <property type="entry name" value="MurE/MurF_N"/>
</dbReference>
<comment type="caution">
    <text evidence="7">Lacks conserved residue(s) required for the propagation of feature annotation.</text>
</comment>
<keyword evidence="6 7" id="KW-0961">Cell wall biogenesis/degradation</keyword>
<feature type="binding site" evidence="7">
    <location>
        <position position="393"/>
    </location>
    <ligand>
        <name>meso-2,6-diaminopimelate</name>
        <dbReference type="ChEBI" id="CHEBI:57791"/>
    </ligand>
</feature>
<dbReference type="Gene3D" id="3.40.1190.10">
    <property type="entry name" value="Mur-like, catalytic domain"/>
    <property type="match status" value="1"/>
</dbReference>
<evidence type="ECO:0000256" key="5">
    <source>
        <dbReference type="ARBA" id="ARBA00023306"/>
    </source>
</evidence>
<evidence type="ECO:0000256" key="6">
    <source>
        <dbReference type="ARBA" id="ARBA00023316"/>
    </source>
</evidence>
<dbReference type="InterPro" id="IPR005761">
    <property type="entry name" value="UDP-N-AcMur-Glu-dNH2Pim_ligase"/>
</dbReference>
<dbReference type="Pfam" id="PF01225">
    <property type="entry name" value="Mur_ligase"/>
    <property type="match status" value="1"/>
</dbReference>
<dbReference type="RefSeq" id="WP_265895817.1">
    <property type="nucleotide sequence ID" value="NZ_JAPIVE010000001.1"/>
</dbReference>
<dbReference type="SUPFAM" id="SSF63418">
    <property type="entry name" value="MurE/MurF N-terminal domain"/>
    <property type="match status" value="1"/>
</dbReference>
<dbReference type="SUPFAM" id="SSF53623">
    <property type="entry name" value="MurD-like peptide ligases, catalytic domain"/>
    <property type="match status" value="1"/>
</dbReference>
<dbReference type="EC" id="6.3.2.13" evidence="7"/>
<feature type="modified residue" description="N6-carboxylysine" evidence="7">
    <location>
        <position position="232"/>
    </location>
</feature>
<dbReference type="Gene3D" id="3.90.190.20">
    <property type="entry name" value="Mur ligase, C-terminal domain"/>
    <property type="match status" value="1"/>
</dbReference>
<gene>
    <name evidence="7" type="primary">murE</name>
    <name evidence="12" type="ORF">OQ287_05835</name>
</gene>
<reference evidence="12" key="1">
    <citation type="submission" date="2022-11" db="EMBL/GenBank/DDBJ databases">
        <title>Larsenimonas rhizosphaerae sp. nov., isolated from a tidal mudflat.</title>
        <authorList>
            <person name="Lee S.D."/>
            <person name="Kim I.S."/>
        </authorList>
    </citation>
    <scope>NUCLEOTIDE SEQUENCE</scope>
    <source>
        <strain evidence="12">GH2-1</strain>
    </source>
</reference>
<feature type="binding site" evidence="7">
    <location>
        <position position="472"/>
    </location>
    <ligand>
        <name>meso-2,6-diaminopimelate</name>
        <dbReference type="ChEBI" id="CHEBI:57791"/>
    </ligand>
</feature>
<feature type="short sequence motif" description="Meso-diaminopimelate recognition motif" evidence="7">
    <location>
        <begin position="417"/>
        <end position="420"/>
    </location>
</feature>
<keyword evidence="4 7" id="KW-0573">Peptidoglycan synthesis</keyword>
<dbReference type="GO" id="GO:0000287">
    <property type="term" value="F:magnesium ion binding"/>
    <property type="evidence" value="ECO:0007669"/>
    <property type="project" value="UniProtKB-UniRule"/>
</dbReference>
<dbReference type="Pfam" id="PF02875">
    <property type="entry name" value="Mur_ligase_C"/>
    <property type="match status" value="1"/>
</dbReference>
<dbReference type="Gene3D" id="3.40.1390.10">
    <property type="entry name" value="MurE/MurF, N-terminal domain"/>
    <property type="match status" value="1"/>
</dbReference>
<keyword evidence="2 7" id="KW-0132">Cell division</keyword>
<dbReference type="GO" id="GO:0008360">
    <property type="term" value="P:regulation of cell shape"/>
    <property type="evidence" value="ECO:0007669"/>
    <property type="project" value="UniProtKB-KW"/>
</dbReference>
<keyword evidence="3 7" id="KW-0133">Cell shape</keyword>
<feature type="domain" description="Mur ligase C-terminal" evidence="10">
    <location>
        <begin position="345"/>
        <end position="470"/>
    </location>
</feature>
<comment type="pathway">
    <text evidence="7 8">Cell wall biogenesis; peptidoglycan biosynthesis.</text>
</comment>
<evidence type="ECO:0000259" key="11">
    <source>
        <dbReference type="Pfam" id="PF08245"/>
    </source>
</evidence>
<feature type="domain" description="Mur ligase central" evidence="11">
    <location>
        <begin position="121"/>
        <end position="322"/>
    </location>
</feature>
<dbReference type="GO" id="GO:0009252">
    <property type="term" value="P:peptidoglycan biosynthetic process"/>
    <property type="evidence" value="ECO:0007669"/>
    <property type="project" value="UniProtKB-UniRule"/>
</dbReference>
<keyword evidence="7" id="KW-0067">ATP-binding</keyword>
<dbReference type="Proteomes" id="UP001165678">
    <property type="component" value="Unassembled WGS sequence"/>
</dbReference>
<name>A0AA41ZGJ5_9GAMM</name>
<dbReference type="PANTHER" id="PTHR23135">
    <property type="entry name" value="MUR LIGASE FAMILY MEMBER"/>
    <property type="match status" value="1"/>
</dbReference>
<evidence type="ECO:0000259" key="10">
    <source>
        <dbReference type="Pfam" id="PF02875"/>
    </source>
</evidence>
<comment type="subcellular location">
    <subcellularLocation>
        <location evidence="7 8">Cytoplasm</location>
    </subcellularLocation>
</comment>
<accession>A0AA41ZGJ5</accession>
<keyword evidence="7 12" id="KW-0436">Ligase</keyword>
<keyword evidence="5 7" id="KW-0131">Cell cycle</keyword>
<dbReference type="InterPro" id="IPR004101">
    <property type="entry name" value="Mur_ligase_C"/>
</dbReference>
<dbReference type="InterPro" id="IPR000713">
    <property type="entry name" value="Mur_ligase_N"/>
</dbReference>
<feature type="binding site" evidence="7">
    <location>
        <begin position="165"/>
        <end position="166"/>
    </location>
    <ligand>
        <name>UDP-N-acetyl-alpha-D-muramoyl-L-alanyl-D-glutamate</name>
        <dbReference type="ChEBI" id="CHEBI:83900"/>
    </ligand>
</feature>
<proteinExistence type="inferred from homology"/>